<keyword evidence="3" id="KW-1185">Reference proteome</keyword>
<dbReference type="PRINTS" id="PR00081">
    <property type="entry name" value="GDHRDH"/>
</dbReference>
<evidence type="ECO:0000256" key="1">
    <source>
        <dbReference type="ARBA" id="ARBA00006484"/>
    </source>
</evidence>
<comment type="similarity">
    <text evidence="1">Belongs to the short-chain dehydrogenases/reductases (SDR) family.</text>
</comment>
<dbReference type="InterPro" id="IPR036291">
    <property type="entry name" value="NAD(P)-bd_dom_sf"/>
</dbReference>
<reference evidence="2 3" key="1">
    <citation type="journal article" date="2019" name="Int. J. Syst. Evol. Microbiol.">
        <title>The Global Catalogue of Microorganisms (GCM) 10K type strain sequencing project: providing services to taxonomists for standard genome sequencing and annotation.</title>
        <authorList>
            <consortium name="The Broad Institute Genomics Platform"/>
            <consortium name="The Broad Institute Genome Sequencing Center for Infectious Disease"/>
            <person name="Wu L."/>
            <person name="Ma J."/>
        </authorList>
    </citation>
    <scope>NUCLEOTIDE SEQUENCE [LARGE SCALE GENOMIC DNA]</scope>
    <source>
        <strain evidence="2 3">JCM 11117</strain>
    </source>
</reference>
<dbReference type="PANTHER" id="PTHR42879">
    <property type="entry name" value="3-OXOACYL-(ACYL-CARRIER-PROTEIN) REDUCTASE"/>
    <property type="match status" value="1"/>
</dbReference>
<dbReference type="PANTHER" id="PTHR42879:SF6">
    <property type="entry name" value="NADPH-DEPENDENT REDUCTASE BACG"/>
    <property type="match status" value="1"/>
</dbReference>
<dbReference type="EMBL" id="BAAAHP010000075">
    <property type="protein sequence ID" value="GAA0935716.1"/>
    <property type="molecule type" value="Genomic_DNA"/>
</dbReference>
<name>A0ABN1PZT1_9PSEU</name>
<organism evidence="2 3">
    <name type="scientific">Pseudonocardia zijingensis</name>
    <dbReference type="NCBI Taxonomy" id="153376"/>
    <lineage>
        <taxon>Bacteria</taxon>
        <taxon>Bacillati</taxon>
        <taxon>Actinomycetota</taxon>
        <taxon>Actinomycetes</taxon>
        <taxon>Pseudonocardiales</taxon>
        <taxon>Pseudonocardiaceae</taxon>
        <taxon>Pseudonocardia</taxon>
    </lineage>
</organism>
<accession>A0ABN1PZT1</accession>
<dbReference type="SUPFAM" id="SSF51735">
    <property type="entry name" value="NAD(P)-binding Rossmann-fold domains"/>
    <property type="match status" value="1"/>
</dbReference>
<dbReference type="InterPro" id="IPR050259">
    <property type="entry name" value="SDR"/>
</dbReference>
<dbReference type="NCBIfam" id="NF005095">
    <property type="entry name" value="PRK06523.1"/>
    <property type="match status" value="1"/>
</dbReference>
<dbReference type="Gene3D" id="3.40.50.720">
    <property type="entry name" value="NAD(P)-binding Rossmann-like Domain"/>
    <property type="match status" value="1"/>
</dbReference>
<gene>
    <name evidence="2" type="ORF">GCM10009559_27450</name>
</gene>
<sequence>MAPEFADRRALVTGGTKGIGAAVTARLRADGIRVVTTARSTPERLDEPKFFVEADISTAAGVRTVATAALDLLGGVDILVHVVGGSGQEPGGALAVGDEDWDLALRTNLLAAVRLDRAILPLMIEHGGGAVTHVTSIQRRNPLPSTVPYAAAKAALTNYSKNLSNQVAARGVRVNSVAPGYVETTAAQEMVRALARAHGVDEATARQQIMDSIGGIPLGRPSRPEEVAELIAFLSSDRASGITGAEYVIDGGSLRTV</sequence>
<proteinExistence type="inferred from homology"/>
<dbReference type="RefSeq" id="WP_379589142.1">
    <property type="nucleotide sequence ID" value="NZ_JBHSKO010000006.1"/>
</dbReference>
<evidence type="ECO:0000313" key="2">
    <source>
        <dbReference type="EMBL" id="GAA0935716.1"/>
    </source>
</evidence>
<dbReference type="Proteomes" id="UP001499967">
    <property type="component" value="Unassembled WGS sequence"/>
</dbReference>
<dbReference type="InterPro" id="IPR020904">
    <property type="entry name" value="Sc_DH/Rdtase_CS"/>
</dbReference>
<dbReference type="Pfam" id="PF13561">
    <property type="entry name" value="adh_short_C2"/>
    <property type="match status" value="1"/>
</dbReference>
<dbReference type="PRINTS" id="PR00080">
    <property type="entry name" value="SDRFAMILY"/>
</dbReference>
<protein>
    <submittedName>
        <fullName evidence="2">Oxidoreductase</fullName>
    </submittedName>
</protein>
<dbReference type="PROSITE" id="PS00061">
    <property type="entry name" value="ADH_SHORT"/>
    <property type="match status" value="1"/>
</dbReference>
<evidence type="ECO:0000313" key="3">
    <source>
        <dbReference type="Proteomes" id="UP001499967"/>
    </source>
</evidence>
<comment type="caution">
    <text evidence="2">The sequence shown here is derived from an EMBL/GenBank/DDBJ whole genome shotgun (WGS) entry which is preliminary data.</text>
</comment>
<dbReference type="InterPro" id="IPR002347">
    <property type="entry name" value="SDR_fam"/>
</dbReference>